<gene>
    <name evidence="1" type="ORF">ACFPRA_14605</name>
</gene>
<evidence type="ECO:0000313" key="1">
    <source>
        <dbReference type="EMBL" id="MFC5590134.1"/>
    </source>
</evidence>
<dbReference type="RefSeq" id="WP_381436094.1">
    <property type="nucleotide sequence ID" value="NZ_JBHSNO010000007.1"/>
</dbReference>
<dbReference type="EMBL" id="JBHSNO010000007">
    <property type="protein sequence ID" value="MFC5590134.1"/>
    <property type="molecule type" value="Genomic_DNA"/>
</dbReference>
<organism evidence="1 2">
    <name type="scientific">Sporosarcina soli</name>
    <dbReference type="NCBI Taxonomy" id="334736"/>
    <lineage>
        <taxon>Bacteria</taxon>
        <taxon>Bacillati</taxon>
        <taxon>Bacillota</taxon>
        <taxon>Bacilli</taxon>
        <taxon>Bacillales</taxon>
        <taxon>Caryophanaceae</taxon>
        <taxon>Sporosarcina</taxon>
    </lineage>
</organism>
<keyword evidence="2" id="KW-1185">Reference proteome</keyword>
<sequence length="56" mass="6713">MDKEKAFVDLYELLIFFSENRDLPVPDGFRFHDEIKKNCTILGLDYEVISKEFNLR</sequence>
<comment type="caution">
    <text evidence="1">The sequence shown here is derived from an EMBL/GenBank/DDBJ whole genome shotgun (WGS) entry which is preliminary data.</text>
</comment>
<proteinExistence type="predicted"/>
<reference evidence="2" key="1">
    <citation type="journal article" date="2019" name="Int. J. Syst. Evol. Microbiol.">
        <title>The Global Catalogue of Microorganisms (GCM) 10K type strain sequencing project: providing services to taxonomists for standard genome sequencing and annotation.</title>
        <authorList>
            <consortium name="The Broad Institute Genomics Platform"/>
            <consortium name="The Broad Institute Genome Sequencing Center for Infectious Disease"/>
            <person name="Wu L."/>
            <person name="Ma J."/>
        </authorList>
    </citation>
    <scope>NUCLEOTIDE SEQUENCE [LARGE SCALE GENOMIC DNA]</scope>
    <source>
        <strain evidence="2">CGMCC 4.1434</strain>
    </source>
</reference>
<name>A0ABW0TKY5_9BACL</name>
<evidence type="ECO:0000313" key="2">
    <source>
        <dbReference type="Proteomes" id="UP001596109"/>
    </source>
</evidence>
<protein>
    <submittedName>
        <fullName evidence="1">Uncharacterized protein</fullName>
    </submittedName>
</protein>
<dbReference type="Proteomes" id="UP001596109">
    <property type="component" value="Unassembled WGS sequence"/>
</dbReference>
<accession>A0ABW0TKY5</accession>